<keyword evidence="7" id="KW-1185">Reference proteome</keyword>
<dbReference type="Gene3D" id="3.20.20.80">
    <property type="entry name" value="Glycosidases"/>
    <property type="match status" value="1"/>
</dbReference>
<name>A0A9R0UTI3_TRITD</name>
<accession>A0A9R0UTI3</accession>
<comment type="similarity">
    <text evidence="1">Belongs to the glycosyl hydrolase 5 (cellulase A) family.</text>
</comment>
<evidence type="ECO:0008006" key="8">
    <source>
        <dbReference type="Google" id="ProtNLM"/>
    </source>
</evidence>
<dbReference type="Pfam" id="PF25490">
    <property type="entry name" value="DUF7910"/>
    <property type="match status" value="2"/>
</dbReference>
<dbReference type="InterPro" id="IPR018087">
    <property type="entry name" value="Glyco_hydro_5_CS"/>
</dbReference>
<organism evidence="6 7">
    <name type="scientific">Triticum turgidum subsp. durum</name>
    <name type="common">Durum wheat</name>
    <name type="synonym">Triticum durum</name>
    <dbReference type="NCBI Taxonomy" id="4567"/>
    <lineage>
        <taxon>Eukaryota</taxon>
        <taxon>Viridiplantae</taxon>
        <taxon>Streptophyta</taxon>
        <taxon>Embryophyta</taxon>
        <taxon>Tracheophyta</taxon>
        <taxon>Spermatophyta</taxon>
        <taxon>Magnoliopsida</taxon>
        <taxon>Liliopsida</taxon>
        <taxon>Poales</taxon>
        <taxon>Poaceae</taxon>
        <taxon>BOP clade</taxon>
        <taxon>Pooideae</taxon>
        <taxon>Triticodae</taxon>
        <taxon>Triticeae</taxon>
        <taxon>Triticinae</taxon>
        <taxon>Triticum</taxon>
    </lineage>
</organism>
<dbReference type="GO" id="GO:0051017">
    <property type="term" value="P:actin filament bundle assembly"/>
    <property type="evidence" value="ECO:0007669"/>
    <property type="project" value="TreeGrafter"/>
</dbReference>
<dbReference type="GO" id="GO:0007163">
    <property type="term" value="P:establishment or maintenance of cell polarity"/>
    <property type="evidence" value="ECO:0007669"/>
    <property type="project" value="TreeGrafter"/>
</dbReference>
<dbReference type="GO" id="GO:0016477">
    <property type="term" value="P:cell migration"/>
    <property type="evidence" value="ECO:0007669"/>
    <property type="project" value="TreeGrafter"/>
</dbReference>
<dbReference type="GO" id="GO:0004553">
    <property type="term" value="F:hydrolase activity, hydrolyzing O-glycosyl compounds"/>
    <property type="evidence" value="ECO:0007669"/>
    <property type="project" value="InterPro"/>
</dbReference>
<evidence type="ECO:0000313" key="7">
    <source>
        <dbReference type="Proteomes" id="UP000324705"/>
    </source>
</evidence>
<evidence type="ECO:0000313" key="6">
    <source>
        <dbReference type="EMBL" id="VAH02347.1"/>
    </source>
</evidence>
<keyword evidence="2" id="KW-0378">Hydrolase</keyword>
<dbReference type="InterPro" id="IPR008999">
    <property type="entry name" value="Actin-crosslinking"/>
</dbReference>
<gene>
    <name evidence="6" type="ORF">TRITD_1Av1G037520</name>
</gene>
<dbReference type="PANTHER" id="PTHR10551">
    <property type="entry name" value="FASCIN"/>
    <property type="match status" value="1"/>
</dbReference>
<dbReference type="FunFam" id="3.20.20.80:FF:000067">
    <property type="entry name" value="Glucan 1,3-beta-glucosidase A"/>
    <property type="match status" value="1"/>
</dbReference>
<feature type="domain" description="Glycoside hydrolase family 5" evidence="4">
    <location>
        <begin position="356"/>
        <end position="634"/>
    </location>
</feature>
<dbReference type="SUPFAM" id="SSF51445">
    <property type="entry name" value="(Trans)glycosidases"/>
    <property type="match status" value="2"/>
</dbReference>
<dbReference type="GO" id="GO:0015629">
    <property type="term" value="C:actin cytoskeleton"/>
    <property type="evidence" value="ECO:0007669"/>
    <property type="project" value="TreeGrafter"/>
</dbReference>
<dbReference type="Pfam" id="PF00150">
    <property type="entry name" value="Cellulase"/>
    <property type="match status" value="1"/>
</dbReference>
<evidence type="ECO:0000259" key="5">
    <source>
        <dbReference type="Pfam" id="PF25490"/>
    </source>
</evidence>
<dbReference type="Proteomes" id="UP000324705">
    <property type="component" value="Chromosome 1A"/>
</dbReference>
<keyword evidence="3" id="KW-0326">Glycosidase</keyword>
<evidence type="ECO:0000256" key="1">
    <source>
        <dbReference type="ARBA" id="ARBA00005641"/>
    </source>
</evidence>
<dbReference type="PROSITE" id="PS00659">
    <property type="entry name" value="GLYCOSYL_HYDROL_F5"/>
    <property type="match status" value="1"/>
</dbReference>
<protein>
    <recommendedName>
        <fullName evidence="8">Mannan endo-1,4-beta-mannosidase</fullName>
    </recommendedName>
</protein>
<dbReference type="Gene3D" id="2.80.10.50">
    <property type="match status" value="2"/>
</dbReference>
<dbReference type="InterPro" id="IPR001547">
    <property type="entry name" value="Glyco_hydro_5"/>
</dbReference>
<dbReference type="SUPFAM" id="SSF50405">
    <property type="entry name" value="Actin-crosslinking proteins"/>
    <property type="match status" value="2"/>
</dbReference>
<dbReference type="GO" id="GO:0005737">
    <property type="term" value="C:cytoplasm"/>
    <property type="evidence" value="ECO:0007669"/>
    <property type="project" value="TreeGrafter"/>
</dbReference>
<dbReference type="AlphaFoldDB" id="A0A9R0UTI3"/>
<dbReference type="GO" id="GO:0000272">
    <property type="term" value="P:polysaccharide catabolic process"/>
    <property type="evidence" value="ECO:0007669"/>
    <property type="project" value="InterPro"/>
</dbReference>
<dbReference type="Gramene" id="TRITD1Av1G037520.3">
    <property type="protein sequence ID" value="TRITD1Av1G037520.3"/>
    <property type="gene ID" value="TRITD1Av1G037520"/>
</dbReference>
<feature type="domain" description="DUF7910" evidence="5">
    <location>
        <begin position="265"/>
        <end position="346"/>
    </location>
</feature>
<dbReference type="OMA" id="NTSCALG"/>
<dbReference type="CDD" id="cd00257">
    <property type="entry name" value="beta-trefoil_FSCN-like"/>
    <property type="match status" value="2"/>
</dbReference>
<dbReference type="EMBL" id="LT934111">
    <property type="protein sequence ID" value="VAH02347.1"/>
    <property type="molecule type" value="Genomic_DNA"/>
</dbReference>
<evidence type="ECO:0000256" key="3">
    <source>
        <dbReference type="ARBA" id="ARBA00023295"/>
    </source>
</evidence>
<sequence>MAVQPPNPASPVPLVRAANLGGWLVTEGWILPSLFDGIPNNDLRDDTQLQFRSVTQNAFIAAENGGGAALVANRASAFGWESFKLGRIDTNTFNFKVFNDQFVTIAGVNAVATAAMAGKTEMFQLLHNDVDKNRMRIRAPNGSFLQWGPPVSITLLLPRLSGISSNTSCALGLELRTPPWRRPGAVRHWRWLGTGTAGQPRLLELWKRPPKLTEFPPKPSANKDGSMTANFGKSTTWGDDDPSVFVVTIVNWVPSIFDGIPNKDLLVSNNQFVTVSGVNVVATASAPGQTETFQLVRSYGDKNRMRIRASNGSFLQANKDGSVTANFGESTTWGDNDPSVFAVNIVNGPQGEYQICNGYGKDMATQVMNNHWSTYIVETDFAFMAANSLNAVRIPVGWWIASDPNPPAPFVGGSLQALDIAFTWAERHNIHVIIDLHAAPGSQNPDAHSGGRDGSQTWGDSQIAQTVQVIDFLAARYAKRSSLLAVELMNEPVAPGVSLDSLKTYYQQGYNAVRRHSLTAYVIMSNRLSGFSLELLDFASQFNRVVLDMHYYALFDKKFDSFTVQDNIDYFNNFIASEINAINRPDGPLTFVGEWVAEWQVKDATKEDFQRFANAQMAVYRKATFGWAYWTYKNVNNHWSMQWMMDPYISLGNA</sequence>
<dbReference type="InterPro" id="IPR010431">
    <property type="entry name" value="Fascin"/>
</dbReference>
<dbReference type="PANTHER" id="PTHR10551:SF31">
    <property type="entry name" value="MANNAN ENDO-1,4-BETA-MANNOSIDASE"/>
    <property type="match status" value="1"/>
</dbReference>
<reference evidence="6 7" key="1">
    <citation type="submission" date="2017-09" db="EMBL/GenBank/DDBJ databases">
        <authorList>
            <consortium name="International Durum Wheat Genome Sequencing Consortium (IDWGSC)"/>
            <person name="Milanesi L."/>
        </authorList>
    </citation>
    <scope>NUCLEOTIDE SEQUENCE [LARGE SCALE GENOMIC DNA]</scope>
    <source>
        <strain evidence="7">cv. Svevo</strain>
    </source>
</reference>
<proteinExistence type="inferred from homology"/>
<dbReference type="InterPro" id="IPR057232">
    <property type="entry name" value="DUF7910"/>
</dbReference>
<feature type="domain" description="DUF7910" evidence="5">
    <location>
        <begin position="40"/>
        <end position="146"/>
    </location>
</feature>
<dbReference type="InterPro" id="IPR017853">
    <property type="entry name" value="GH"/>
</dbReference>
<dbReference type="GO" id="GO:0051015">
    <property type="term" value="F:actin filament binding"/>
    <property type="evidence" value="ECO:0007669"/>
    <property type="project" value="InterPro"/>
</dbReference>
<evidence type="ECO:0000259" key="4">
    <source>
        <dbReference type="Pfam" id="PF00150"/>
    </source>
</evidence>
<evidence type="ECO:0000256" key="2">
    <source>
        <dbReference type="ARBA" id="ARBA00022801"/>
    </source>
</evidence>